<dbReference type="EMBL" id="LVCJ01000131">
    <property type="protein sequence ID" value="OAL23188.1"/>
    <property type="molecule type" value="Genomic_DNA"/>
</dbReference>
<feature type="transmembrane region" description="Helical" evidence="7">
    <location>
        <begin position="449"/>
        <end position="472"/>
    </location>
</feature>
<evidence type="ECO:0000259" key="8">
    <source>
        <dbReference type="PROSITE" id="PS50850"/>
    </source>
</evidence>
<feature type="transmembrane region" description="Helical" evidence="7">
    <location>
        <begin position="179"/>
        <end position="198"/>
    </location>
</feature>
<reference evidence="9 10" key="1">
    <citation type="submission" date="2016-03" db="EMBL/GenBank/DDBJ databases">
        <title>The draft genome sequence of Fonsecaea nubica causative agent of cutaneous subcutaneous infection in human host.</title>
        <authorList>
            <person name="Costa F."/>
            <person name="Sybren D.H."/>
            <person name="Raittz R.T."/>
            <person name="Weiss V.A."/>
            <person name="Leao A.C."/>
            <person name="Gomes R."/>
            <person name="De Souza E.M."/>
            <person name="Pedrosa F.O."/>
            <person name="Steffens M.B."/>
            <person name="Bombassaro A."/>
            <person name="Tadra-Sfeir M.Z."/>
            <person name="Moreno L.F."/>
            <person name="Najafzadeh M.J."/>
            <person name="Felipe M.S."/>
            <person name="Teixeira M."/>
            <person name="Sun J."/>
            <person name="Xi L."/>
            <person name="Castro M.A."/>
            <person name="Vicente V.A."/>
        </authorList>
    </citation>
    <scope>NUCLEOTIDE SEQUENCE [LARGE SCALE GENOMIC DNA]</scope>
    <source>
        <strain evidence="9 10">CBS 269.64</strain>
    </source>
</reference>
<dbReference type="InterPro" id="IPR020846">
    <property type="entry name" value="MFS_dom"/>
</dbReference>
<feature type="transmembrane region" description="Helical" evidence="7">
    <location>
        <begin position="153"/>
        <end position="172"/>
    </location>
</feature>
<keyword evidence="4 7" id="KW-1133">Transmembrane helix</keyword>
<feature type="region of interest" description="Disordered" evidence="6">
    <location>
        <begin position="593"/>
        <end position="621"/>
    </location>
</feature>
<feature type="transmembrane region" description="Helical" evidence="7">
    <location>
        <begin position="218"/>
        <end position="237"/>
    </location>
</feature>
<evidence type="ECO:0000256" key="3">
    <source>
        <dbReference type="ARBA" id="ARBA00022692"/>
    </source>
</evidence>
<evidence type="ECO:0000313" key="10">
    <source>
        <dbReference type="Proteomes" id="UP000185904"/>
    </source>
</evidence>
<dbReference type="GeneID" id="34594441"/>
<evidence type="ECO:0000256" key="7">
    <source>
        <dbReference type="SAM" id="Phobius"/>
    </source>
</evidence>
<feature type="compositionally biased region" description="Basic and acidic residues" evidence="6">
    <location>
        <begin position="597"/>
        <end position="621"/>
    </location>
</feature>
<comment type="subcellular location">
    <subcellularLocation>
        <location evidence="1">Membrane</location>
        <topology evidence="1">Multi-pass membrane protein</topology>
    </subcellularLocation>
</comment>
<name>A0A178BZW8_9EURO</name>
<feature type="transmembrane region" description="Helical" evidence="7">
    <location>
        <begin position="55"/>
        <end position="83"/>
    </location>
</feature>
<protein>
    <recommendedName>
        <fullName evidence="8">Major facilitator superfamily (MFS) profile domain-containing protein</fullName>
    </recommendedName>
</protein>
<dbReference type="AlphaFoldDB" id="A0A178BZW8"/>
<dbReference type="SUPFAM" id="SSF103473">
    <property type="entry name" value="MFS general substrate transporter"/>
    <property type="match status" value="1"/>
</dbReference>
<dbReference type="RefSeq" id="XP_022494737.1">
    <property type="nucleotide sequence ID" value="XM_022649309.1"/>
</dbReference>
<keyword evidence="10" id="KW-1185">Reference proteome</keyword>
<evidence type="ECO:0000256" key="6">
    <source>
        <dbReference type="SAM" id="MobiDB-lite"/>
    </source>
</evidence>
<evidence type="ECO:0000256" key="4">
    <source>
        <dbReference type="ARBA" id="ARBA00022989"/>
    </source>
</evidence>
<gene>
    <name evidence="9" type="ORF">AYO20_11056</name>
</gene>
<dbReference type="InterPro" id="IPR005829">
    <property type="entry name" value="Sugar_transporter_CS"/>
</dbReference>
<feature type="transmembrane region" description="Helical" evidence="7">
    <location>
        <begin position="362"/>
        <end position="385"/>
    </location>
</feature>
<dbReference type="GO" id="GO:0022857">
    <property type="term" value="F:transmembrane transporter activity"/>
    <property type="evidence" value="ECO:0007669"/>
    <property type="project" value="InterPro"/>
</dbReference>
<dbReference type="PROSITE" id="PS50850">
    <property type="entry name" value="MFS"/>
    <property type="match status" value="1"/>
</dbReference>
<evidence type="ECO:0000256" key="1">
    <source>
        <dbReference type="ARBA" id="ARBA00004141"/>
    </source>
</evidence>
<comment type="caution">
    <text evidence="9">The sequence shown here is derived from an EMBL/GenBank/DDBJ whole genome shotgun (WGS) entry which is preliminary data.</text>
</comment>
<dbReference type="Proteomes" id="UP000185904">
    <property type="component" value="Unassembled WGS sequence"/>
</dbReference>
<dbReference type="InterPro" id="IPR036259">
    <property type="entry name" value="MFS_trans_sf"/>
</dbReference>
<feature type="compositionally biased region" description="Basic and acidic residues" evidence="6">
    <location>
        <begin position="12"/>
        <end position="27"/>
    </location>
</feature>
<sequence length="621" mass="66293">MESVQETPPPHRWAEKSREEQQIEVVKHGGSPGASDVESADSEEKETIFWDASTWINVAALVTAYVSSTYAATVPTGAIAYIIANWPAEAGSSPWIATALTLVVTVIVLPLGEFIDIFGRKWPFILSCVAGIMGSIITSRANSLQMVIVGQAFNGVGLAAGYLIQPVLYEIVPKRHRPLTGAITGIFCGGAFILAPIIEGIVIKKEIGGPLEGWRAGIYVSAGLYGLGMIALMVGYSPSPRTLGINLSTSQRLKKMDWIAILLLMTGLTMFFVGMGIGDVLYPWNSAAPICLLVIGFVLILGASFKMYKNKDGLLPHSLFTHRNFALSLVVRATGSFAQLGCQAYLPQVIVYLFESDGLLQAVWALPFSVANIGGAIVTAGVFWYTKEGRWLAVVAMGTLAIGAGTMTLVKPTWSFVQFMWPPLIIGLSVGTEAQVLNIIAALATPDEYVATTVAATTLFACAGSTIGITIFGQIFNAKRKKYLPLYVTEAVLAAGLPQASLERFLTAMATASDASAYADIPGVTPAVLSALQVSTKDAYAKSFTYIWYALLAFALVTMAIACFFKTTKPQMTAKVSSPVQETVIAKMAHHVHHGKRGDDGHGHGHGNGHEYPHEGEGGPK</sequence>
<dbReference type="Pfam" id="PF06609">
    <property type="entry name" value="TRI12"/>
    <property type="match status" value="1"/>
</dbReference>
<evidence type="ECO:0000256" key="2">
    <source>
        <dbReference type="ARBA" id="ARBA00022448"/>
    </source>
</evidence>
<feature type="transmembrane region" description="Helical" evidence="7">
    <location>
        <begin position="95"/>
        <end position="115"/>
    </location>
</feature>
<evidence type="ECO:0000256" key="5">
    <source>
        <dbReference type="ARBA" id="ARBA00023136"/>
    </source>
</evidence>
<dbReference type="Gene3D" id="1.20.1250.20">
    <property type="entry name" value="MFS general substrate transporter like domains"/>
    <property type="match status" value="1"/>
</dbReference>
<feature type="domain" description="Major facilitator superfamily (MFS) profile" evidence="8">
    <location>
        <begin position="56"/>
        <end position="570"/>
    </location>
</feature>
<feature type="transmembrane region" description="Helical" evidence="7">
    <location>
        <begin position="422"/>
        <end position="443"/>
    </location>
</feature>
<keyword evidence="3 7" id="KW-0812">Transmembrane</keyword>
<keyword evidence="5 7" id="KW-0472">Membrane</keyword>
<accession>A0A178BZW8</accession>
<feature type="transmembrane region" description="Helical" evidence="7">
    <location>
        <begin position="391"/>
        <end position="410"/>
    </location>
</feature>
<feature type="transmembrane region" description="Helical" evidence="7">
    <location>
        <begin position="546"/>
        <end position="565"/>
    </location>
</feature>
<feature type="transmembrane region" description="Helical" evidence="7">
    <location>
        <begin position="258"/>
        <end position="278"/>
    </location>
</feature>
<proteinExistence type="predicted"/>
<feature type="region of interest" description="Disordered" evidence="6">
    <location>
        <begin position="1"/>
        <end position="41"/>
    </location>
</feature>
<keyword evidence="2" id="KW-0813">Transport</keyword>
<dbReference type="GO" id="GO:0005886">
    <property type="term" value="C:plasma membrane"/>
    <property type="evidence" value="ECO:0007669"/>
    <property type="project" value="TreeGrafter"/>
</dbReference>
<dbReference type="InterPro" id="IPR010573">
    <property type="entry name" value="MFS_Str1/Tri12-like"/>
</dbReference>
<dbReference type="PANTHER" id="PTHR23501">
    <property type="entry name" value="MAJOR FACILITATOR SUPERFAMILY"/>
    <property type="match status" value="1"/>
</dbReference>
<dbReference type="OrthoDB" id="2587356at2759"/>
<evidence type="ECO:0000313" key="9">
    <source>
        <dbReference type="EMBL" id="OAL23188.1"/>
    </source>
</evidence>
<dbReference type="PROSITE" id="PS00216">
    <property type="entry name" value="SUGAR_TRANSPORT_1"/>
    <property type="match status" value="1"/>
</dbReference>
<feature type="transmembrane region" description="Helical" evidence="7">
    <location>
        <begin position="122"/>
        <end position="141"/>
    </location>
</feature>
<organism evidence="9 10">
    <name type="scientific">Fonsecaea nubica</name>
    <dbReference type="NCBI Taxonomy" id="856822"/>
    <lineage>
        <taxon>Eukaryota</taxon>
        <taxon>Fungi</taxon>
        <taxon>Dikarya</taxon>
        <taxon>Ascomycota</taxon>
        <taxon>Pezizomycotina</taxon>
        <taxon>Eurotiomycetes</taxon>
        <taxon>Chaetothyriomycetidae</taxon>
        <taxon>Chaetothyriales</taxon>
        <taxon>Herpotrichiellaceae</taxon>
        <taxon>Fonsecaea</taxon>
    </lineage>
</organism>
<feature type="transmembrane region" description="Helical" evidence="7">
    <location>
        <begin position="284"/>
        <end position="305"/>
    </location>
</feature>
<dbReference type="PANTHER" id="PTHR23501:SF195">
    <property type="entry name" value="PEP5"/>
    <property type="match status" value="1"/>
</dbReference>